<dbReference type="Proteomes" id="UP000295399">
    <property type="component" value="Unassembled WGS sequence"/>
</dbReference>
<evidence type="ECO:0000256" key="1">
    <source>
        <dbReference type="ARBA" id="ARBA00006915"/>
    </source>
</evidence>
<dbReference type="InterPro" id="IPR000312">
    <property type="entry name" value="Glycosyl_Trfase_fam3"/>
</dbReference>
<dbReference type="GO" id="GO:0046104">
    <property type="term" value="P:thymidine metabolic process"/>
    <property type="evidence" value="ECO:0007669"/>
    <property type="project" value="UniProtKB-UniRule"/>
</dbReference>
<accession>A0A4R2PCY9</accession>
<dbReference type="InterPro" id="IPR013465">
    <property type="entry name" value="Thymidine_Pase"/>
</dbReference>
<comment type="pathway">
    <text evidence="7">Pyrimidine metabolism; dTMP biosynthesis via salvage pathway; dTMP from thymine: step 1/2.</text>
</comment>
<dbReference type="PANTHER" id="PTHR10515:SF0">
    <property type="entry name" value="THYMIDINE PHOSPHORYLASE"/>
    <property type="match status" value="1"/>
</dbReference>
<comment type="function">
    <text evidence="7">The enzymes which catalyze the reversible phosphorolysis of pyrimidine nucleosides are involved in the degradation of these compounds and in their utilization as carbon and energy sources, or in the rescue of pyrimidine bases for nucleotide synthesis.</text>
</comment>
<dbReference type="GO" id="GO:0005829">
    <property type="term" value="C:cytosol"/>
    <property type="evidence" value="ECO:0007669"/>
    <property type="project" value="TreeGrafter"/>
</dbReference>
<dbReference type="InterPro" id="IPR036566">
    <property type="entry name" value="PYNP-like_C_sf"/>
</dbReference>
<evidence type="ECO:0000259" key="8">
    <source>
        <dbReference type="SMART" id="SM00941"/>
    </source>
</evidence>
<dbReference type="AlphaFoldDB" id="A0A4R2PCY9"/>
<dbReference type="InterPro" id="IPR017459">
    <property type="entry name" value="Glycosyl_Trfase_fam3_N_dom"/>
</dbReference>
<evidence type="ECO:0000256" key="7">
    <source>
        <dbReference type="HAMAP-Rule" id="MF_01628"/>
    </source>
</evidence>
<dbReference type="EC" id="2.4.2.4" evidence="3 7"/>
<dbReference type="GO" id="GO:0009032">
    <property type="term" value="F:thymidine phosphorylase activity"/>
    <property type="evidence" value="ECO:0007669"/>
    <property type="project" value="UniProtKB-UniRule"/>
</dbReference>
<dbReference type="HAMAP" id="MF_01628">
    <property type="entry name" value="Thymid_phosp"/>
    <property type="match status" value="1"/>
</dbReference>
<dbReference type="GO" id="GO:0004645">
    <property type="term" value="F:1,4-alpha-oligoglucan phosphorylase activity"/>
    <property type="evidence" value="ECO:0007669"/>
    <property type="project" value="InterPro"/>
</dbReference>
<dbReference type="SMART" id="SM00941">
    <property type="entry name" value="PYNP_C"/>
    <property type="match status" value="1"/>
</dbReference>
<dbReference type="PANTHER" id="PTHR10515">
    <property type="entry name" value="THYMIDINE PHOSPHORYLASE"/>
    <property type="match status" value="1"/>
</dbReference>
<dbReference type="OrthoDB" id="9763887at2"/>
<dbReference type="NCBIfam" id="NF004490">
    <property type="entry name" value="PRK05820.1"/>
    <property type="match status" value="1"/>
</dbReference>
<keyword evidence="5 7" id="KW-0808">Transferase</keyword>
<feature type="domain" description="Pyrimidine nucleoside phosphorylase C-terminal" evidence="8">
    <location>
        <begin position="349"/>
        <end position="423"/>
    </location>
</feature>
<dbReference type="FunFam" id="3.40.1030.10:FF:000003">
    <property type="entry name" value="Pyrimidine-nucleoside phosphorylase"/>
    <property type="match status" value="1"/>
</dbReference>
<evidence type="ECO:0000256" key="4">
    <source>
        <dbReference type="ARBA" id="ARBA00022676"/>
    </source>
</evidence>
<dbReference type="SUPFAM" id="SSF54680">
    <property type="entry name" value="Pyrimidine nucleoside phosphorylase C-terminal domain"/>
    <property type="match status" value="1"/>
</dbReference>
<comment type="similarity">
    <text evidence="1 7">Belongs to the thymidine/pyrimidine-nucleoside phosphorylase family.</text>
</comment>
<dbReference type="Pfam" id="PF00591">
    <property type="entry name" value="Glycos_transf_3"/>
    <property type="match status" value="1"/>
</dbReference>
<evidence type="ECO:0000256" key="5">
    <source>
        <dbReference type="ARBA" id="ARBA00022679"/>
    </source>
</evidence>
<gene>
    <name evidence="7" type="primary">deoA</name>
    <name evidence="9" type="ORF">EV659_108101</name>
</gene>
<dbReference type="SUPFAM" id="SSF47648">
    <property type="entry name" value="Nucleoside phosphorylase/phosphoribosyltransferase N-terminal domain"/>
    <property type="match status" value="1"/>
</dbReference>
<comment type="caution">
    <text evidence="9">The sequence shown here is derived from an EMBL/GenBank/DDBJ whole genome shotgun (WGS) entry which is preliminary data.</text>
</comment>
<protein>
    <recommendedName>
        <fullName evidence="3 7">Thymidine phosphorylase</fullName>
        <ecNumber evidence="3 7">2.4.2.4</ecNumber>
    </recommendedName>
    <alternativeName>
        <fullName evidence="7">TdRPase</fullName>
    </alternativeName>
</protein>
<reference evidence="9 10" key="1">
    <citation type="submission" date="2019-03" db="EMBL/GenBank/DDBJ databases">
        <title>Genomic Encyclopedia of Type Strains, Phase IV (KMG-IV): sequencing the most valuable type-strain genomes for metagenomic binning, comparative biology and taxonomic classification.</title>
        <authorList>
            <person name="Goeker M."/>
        </authorList>
    </citation>
    <scope>NUCLEOTIDE SEQUENCE [LARGE SCALE GENOMIC DNA]</scope>
    <source>
        <strain evidence="9 10">DSM 2132</strain>
    </source>
</reference>
<dbReference type="InterPro" id="IPR036320">
    <property type="entry name" value="Glycosyl_Trfase_fam3_N_dom_sf"/>
</dbReference>
<dbReference type="Gene3D" id="1.20.970.10">
    <property type="entry name" value="Transferase, Pyrimidine Nucleoside Phosphorylase, Chain C"/>
    <property type="match status" value="1"/>
</dbReference>
<organism evidence="9 10">
    <name type="scientific">Rhodothalassium salexigens DSM 2132</name>
    <dbReference type="NCBI Taxonomy" id="1188247"/>
    <lineage>
        <taxon>Bacteria</taxon>
        <taxon>Pseudomonadati</taxon>
        <taxon>Pseudomonadota</taxon>
        <taxon>Alphaproteobacteria</taxon>
        <taxon>Rhodothalassiales</taxon>
        <taxon>Rhodothalassiaceae</taxon>
        <taxon>Rhodothalassium</taxon>
    </lineage>
</organism>
<proteinExistence type="inferred from homology"/>
<comment type="catalytic activity">
    <reaction evidence="6 7">
        <text>thymidine + phosphate = 2-deoxy-alpha-D-ribose 1-phosphate + thymine</text>
        <dbReference type="Rhea" id="RHEA:16037"/>
        <dbReference type="ChEBI" id="CHEBI:17748"/>
        <dbReference type="ChEBI" id="CHEBI:17821"/>
        <dbReference type="ChEBI" id="CHEBI:43474"/>
        <dbReference type="ChEBI" id="CHEBI:57259"/>
        <dbReference type="EC" id="2.4.2.4"/>
    </reaction>
</comment>
<dbReference type="Pfam" id="PF07831">
    <property type="entry name" value="PYNP_C"/>
    <property type="match status" value="1"/>
</dbReference>
<name>A0A4R2PCY9_RHOSA</name>
<dbReference type="InterPro" id="IPR035902">
    <property type="entry name" value="Nuc_phospho_transferase"/>
</dbReference>
<dbReference type="EMBL" id="SLXO01000008">
    <property type="protein sequence ID" value="TCP33002.1"/>
    <property type="molecule type" value="Genomic_DNA"/>
</dbReference>
<dbReference type="FunCoup" id="A0A4R2PCY9">
    <property type="interactions" value="261"/>
</dbReference>
<sequence>MLFVDIIRTKRDGRPLSDAQIDQFVAGLADDSLPAEQVAALAMAVFLNGMTVAEAGHLTTAMMRSGTQLDWTAQGLDGPVVDKHSTGGVGDKVSFLLAPLAAACGLYVPMISGRGLGHTGGTLDKIATVPGYDATPDLDRFRRVVSQVGCAIVGQSDDLAPADRRFYAIRDVTATTESVPLITASILSKKIAAGNQALVMDVKLGSGAFMTTRDDAEALARSLIDTARAAGLVTHALITDMNQVLGTTAGNAVEMREVVDFLTGRARNPRLYTVTLALVAEMLVAGGVEADREVAADRAARALDDGSAADRFNAMLAALGGPADFLERAEQILPSAPYVVDIMPDRPGFLASVDTRAVGNAVIELGGGRRRLDDRIDLAVGFSHMAALGDPVAPDRPLARVHARTAAAAELAGQRLRAACQVCDDAPTIPPLIHTTLTPFAPVAPEPAA</sequence>
<dbReference type="InterPro" id="IPR000053">
    <property type="entry name" value="Thymidine/pyrmidine_PPase"/>
</dbReference>
<evidence type="ECO:0000256" key="2">
    <source>
        <dbReference type="ARBA" id="ARBA00011738"/>
    </source>
</evidence>
<evidence type="ECO:0000256" key="6">
    <source>
        <dbReference type="ARBA" id="ARBA00048550"/>
    </source>
</evidence>
<dbReference type="NCBIfam" id="TIGR02643">
    <property type="entry name" value="T_phosphoryl"/>
    <property type="match status" value="1"/>
</dbReference>
<evidence type="ECO:0000256" key="3">
    <source>
        <dbReference type="ARBA" id="ARBA00011892"/>
    </source>
</evidence>
<dbReference type="GO" id="GO:0006206">
    <property type="term" value="P:pyrimidine nucleobase metabolic process"/>
    <property type="evidence" value="ECO:0007669"/>
    <property type="project" value="InterPro"/>
</dbReference>
<keyword evidence="10" id="KW-1185">Reference proteome</keyword>
<evidence type="ECO:0000313" key="9">
    <source>
        <dbReference type="EMBL" id="TCP33002.1"/>
    </source>
</evidence>
<evidence type="ECO:0000313" key="10">
    <source>
        <dbReference type="Proteomes" id="UP000295399"/>
    </source>
</evidence>
<dbReference type="SUPFAM" id="SSF52418">
    <property type="entry name" value="Nucleoside phosphorylase/phosphoribosyltransferase catalytic domain"/>
    <property type="match status" value="1"/>
</dbReference>
<dbReference type="PIRSF" id="PIRSF000478">
    <property type="entry name" value="TP_PyNP"/>
    <property type="match status" value="1"/>
</dbReference>
<dbReference type="Gene3D" id="3.90.1170.30">
    <property type="entry name" value="Pyrimidine nucleoside phosphorylase-like, C-terminal domain"/>
    <property type="match status" value="1"/>
</dbReference>
<keyword evidence="4 7" id="KW-0328">Glycosyltransferase</keyword>
<dbReference type="UniPathway" id="UPA00578">
    <property type="reaction ID" value="UER00638"/>
</dbReference>
<dbReference type="Pfam" id="PF02885">
    <property type="entry name" value="Glycos_trans_3N"/>
    <property type="match status" value="1"/>
</dbReference>
<dbReference type="Gene3D" id="3.40.1030.10">
    <property type="entry name" value="Nucleoside phosphorylase/phosphoribosyltransferase catalytic domain"/>
    <property type="match status" value="1"/>
</dbReference>
<comment type="subunit">
    <text evidence="2 7">Homodimer.</text>
</comment>
<dbReference type="InterPro" id="IPR013102">
    <property type="entry name" value="PYNP_C"/>
</dbReference>
<dbReference type="InParanoid" id="A0A4R2PCY9"/>
<dbReference type="InterPro" id="IPR018090">
    <property type="entry name" value="Pyrmidine_PPas_bac/euk"/>
</dbReference>
<dbReference type="NCBIfam" id="TIGR02644">
    <property type="entry name" value="Y_phosphoryl"/>
    <property type="match status" value="1"/>
</dbReference>